<reference evidence="2 3" key="1">
    <citation type="submission" date="2016-06" db="EMBL/GenBank/DDBJ databases">
        <title>Complete genome sequences of Bordetella bronchialis and Bordetella flabilis.</title>
        <authorList>
            <person name="LiPuma J.J."/>
            <person name="Spilker T."/>
        </authorList>
    </citation>
    <scope>NUCLEOTIDE SEQUENCE [LARGE SCALE GENOMIC DNA]</scope>
    <source>
        <strain evidence="2 3">AU3182</strain>
    </source>
</reference>
<dbReference type="EMBL" id="CP016170">
    <property type="protein sequence ID" value="ANN66100.1"/>
    <property type="molecule type" value="Genomic_DNA"/>
</dbReference>
<keyword evidence="1" id="KW-1133">Transmembrane helix</keyword>
<keyword evidence="1" id="KW-0472">Membrane</keyword>
<organism evidence="2 3">
    <name type="scientific">Bordetella bronchialis</name>
    <dbReference type="NCBI Taxonomy" id="463025"/>
    <lineage>
        <taxon>Bacteria</taxon>
        <taxon>Pseudomonadati</taxon>
        <taxon>Pseudomonadota</taxon>
        <taxon>Betaproteobacteria</taxon>
        <taxon>Burkholderiales</taxon>
        <taxon>Alcaligenaceae</taxon>
        <taxon>Bordetella</taxon>
    </lineage>
</organism>
<dbReference type="Proteomes" id="UP000091897">
    <property type="component" value="Chromosome"/>
</dbReference>
<evidence type="ECO:0000313" key="2">
    <source>
        <dbReference type="EMBL" id="ANN66100.1"/>
    </source>
</evidence>
<keyword evidence="1" id="KW-0812">Transmembrane</keyword>
<name>A0ABN4R1E4_9BORD</name>
<protein>
    <recommendedName>
        <fullName evidence="4">Apea-like HEPN domain-containing protein</fullName>
    </recommendedName>
</protein>
<sequence length="117" mass="13333">MEWYFDSITVDNQTLAYLAACIGLEALLGYGAETPDRMEAMSVRLGDRYGFLMGQDRTDREKLAAEYRDVLAVRGHLVHARKPRLTQNELDNLRKAQEMLGNVIWKEVSTLLKSPTD</sequence>
<proteinExistence type="predicted"/>
<keyword evidence="3" id="KW-1185">Reference proteome</keyword>
<evidence type="ECO:0000313" key="3">
    <source>
        <dbReference type="Proteomes" id="UP000091897"/>
    </source>
</evidence>
<feature type="transmembrane region" description="Helical" evidence="1">
    <location>
        <begin position="15"/>
        <end position="32"/>
    </location>
</feature>
<gene>
    <name evidence="2" type="ORF">BAU06_07190</name>
</gene>
<evidence type="ECO:0008006" key="4">
    <source>
        <dbReference type="Google" id="ProtNLM"/>
    </source>
</evidence>
<accession>A0ABN4R1E4</accession>
<evidence type="ECO:0000256" key="1">
    <source>
        <dbReference type="SAM" id="Phobius"/>
    </source>
</evidence>